<sequence>MLGTELCPLNAFHSAIRAMKQQIVGAYVLWVLIHTTQKNEQKYFLKGFMTAFHQLNKRHFHLSGHYCRIFLQEHKTHQKNSEMMLHEYEQKIRSWIRCFCLSHF</sequence>
<dbReference type="EMBL" id="CAJVCH010528211">
    <property type="protein sequence ID" value="CAG7823049.1"/>
    <property type="molecule type" value="Genomic_DNA"/>
</dbReference>
<protein>
    <submittedName>
        <fullName evidence="1">Uncharacterized protein</fullName>
    </submittedName>
</protein>
<accession>A0A8J2PIG7</accession>
<name>A0A8J2PIG7_9HEXA</name>
<evidence type="ECO:0000313" key="2">
    <source>
        <dbReference type="Proteomes" id="UP000708208"/>
    </source>
</evidence>
<organism evidence="1 2">
    <name type="scientific">Allacma fusca</name>
    <dbReference type="NCBI Taxonomy" id="39272"/>
    <lineage>
        <taxon>Eukaryota</taxon>
        <taxon>Metazoa</taxon>
        <taxon>Ecdysozoa</taxon>
        <taxon>Arthropoda</taxon>
        <taxon>Hexapoda</taxon>
        <taxon>Collembola</taxon>
        <taxon>Symphypleona</taxon>
        <taxon>Sminthuridae</taxon>
        <taxon>Allacma</taxon>
    </lineage>
</organism>
<dbReference type="AlphaFoldDB" id="A0A8J2PIG7"/>
<comment type="caution">
    <text evidence="1">The sequence shown here is derived from an EMBL/GenBank/DDBJ whole genome shotgun (WGS) entry which is preliminary data.</text>
</comment>
<proteinExistence type="predicted"/>
<evidence type="ECO:0000313" key="1">
    <source>
        <dbReference type="EMBL" id="CAG7823049.1"/>
    </source>
</evidence>
<dbReference type="Proteomes" id="UP000708208">
    <property type="component" value="Unassembled WGS sequence"/>
</dbReference>
<reference evidence="1" key="1">
    <citation type="submission" date="2021-06" db="EMBL/GenBank/DDBJ databases">
        <authorList>
            <person name="Hodson N. C."/>
            <person name="Mongue J. A."/>
            <person name="Jaron S. K."/>
        </authorList>
    </citation>
    <scope>NUCLEOTIDE SEQUENCE</scope>
</reference>
<gene>
    <name evidence="1" type="ORF">AFUS01_LOCUS33286</name>
</gene>
<keyword evidence="2" id="KW-1185">Reference proteome</keyword>